<proteinExistence type="predicted"/>
<gene>
    <name evidence="1" type="ORF">BU23DRAFT_156628</name>
</gene>
<keyword evidence="2" id="KW-1185">Reference proteome</keyword>
<accession>A0A6A5VHB9</accession>
<evidence type="ECO:0000313" key="1">
    <source>
        <dbReference type="EMBL" id="KAF1972697.1"/>
    </source>
</evidence>
<organism evidence="1 2">
    <name type="scientific">Bimuria novae-zelandiae CBS 107.79</name>
    <dbReference type="NCBI Taxonomy" id="1447943"/>
    <lineage>
        <taxon>Eukaryota</taxon>
        <taxon>Fungi</taxon>
        <taxon>Dikarya</taxon>
        <taxon>Ascomycota</taxon>
        <taxon>Pezizomycotina</taxon>
        <taxon>Dothideomycetes</taxon>
        <taxon>Pleosporomycetidae</taxon>
        <taxon>Pleosporales</taxon>
        <taxon>Massarineae</taxon>
        <taxon>Didymosphaeriaceae</taxon>
        <taxon>Bimuria</taxon>
    </lineage>
</organism>
<protein>
    <submittedName>
        <fullName evidence="1">Uncharacterized protein</fullName>
    </submittedName>
</protein>
<name>A0A6A5VHB9_9PLEO</name>
<reference evidence="1" key="1">
    <citation type="journal article" date="2020" name="Stud. Mycol.">
        <title>101 Dothideomycetes genomes: a test case for predicting lifestyles and emergence of pathogens.</title>
        <authorList>
            <person name="Haridas S."/>
            <person name="Albert R."/>
            <person name="Binder M."/>
            <person name="Bloem J."/>
            <person name="Labutti K."/>
            <person name="Salamov A."/>
            <person name="Andreopoulos B."/>
            <person name="Baker S."/>
            <person name="Barry K."/>
            <person name="Bills G."/>
            <person name="Bluhm B."/>
            <person name="Cannon C."/>
            <person name="Castanera R."/>
            <person name="Culley D."/>
            <person name="Daum C."/>
            <person name="Ezra D."/>
            <person name="Gonzalez J."/>
            <person name="Henrissat B."/>
            <person name="Kuo A."/>
            <person name="Liang C."/>
            <person name="Lipzen A."/>
            <person name="Lutzoni F."/>
            <person name="Magnuson J."/>
            <person name="Mondo S."/>
            <person name="Nolan M."/>
            <person name="Ohm R."/>
            <person name="Pangilinan J."/>
            <person name="Park H.-J."/>
            <person name="Ramirez L."/>
            <person name="Alfaro M."/>
            <person name="Sun H."/>
            <person name="Tritt A."/>
            <person name="Yoshinaga Y."/>
            <person name="Zwiers L.-H."/>
            <person name="Turgeon B."/>
            <person name="Goodwin S."/>
            <person name="Spatafora J."/>
            <person name="Crous P."/>
            <person name="Grigoriev I."/>
        </authorList>
    </citation>
    <scope>NUCLEOTIDE SEQUENCE</scope>
    <source>
        <strain evidence="1">CBS 107.79</strain>
    </source>
</reference>
<dbReference type="AlphaFoldDB" id="A0A6A5VHB9"/>
<sequence length="188" mass="21200">MLRVCGCEVPLRKARCVNSRQAATGDDVWDAKGLKPTCPLDRYTTQVGRCCPLGTRRLKLDLRELDGAKGIMRGTIATVGTQPRVPSTCGLMDGQERRSWQRLVVDLFSGRWAMCTTGRMAVPMRTFCHGLRKHAGKCCTMYLDASYVIGAERTRKGLLMTVDMRWVDCNDCVFPRHLACSMWVLVWH</sequence>
<dbReference type="Proteomes" id="UP000800036">
    <property type="component" value="Unassembled WGS sequence"/>
</dbReference>
<evidence type="ECO:0000313" key="2">
    <source>
        <dbReference type="Proteomes" id="UP000800036"/>
    </source>
</evidence>
<dbReference type="EMBL" id="ML976685">
    <property type="protein sequence ID" value="KAF1972697.1"/>
    <property type="molecule type" value="Genomic_DNA"/>
</dbReference>